<keyword evidence="2" id="KW-1185">Reference proteome</keyword>
<name>A0ABR3W8T9_9PEZI</name>
<gene>
    <name evidence="1" type="ORF">VTK73DRAFT_8516</name>
</gene>
<dbReference type="Proteomes" id="UP001586593">
    <property type="component" value="Unassembled WGS sequence"/>
</dbReference>
<comment type="caution">
    <text evidence="1">The sequence shown here is derived from an EMBL/GenBank/DDBJ whole genome shotgun (WGS) entry which is preliminary data.</text>
</comment>
<protein>
    <submittedName>
        <fullName evidence="1">Uncharacterized protein</fullName>
    </submittedName>
</protein>
<proteinExistence type="predicted"/>
<accession>A0ABR3W8T9</accession>
<reference evidence="1 2" key="1">
    <citation type="journal article" date="2024" name="Commun. Biol.">
        <title>Comparative genomic analysis of thermophilic fungi reveals convergent evolutionary adaptations and gene losses.</title>
        <authorList>
            <person name="Steindorff A.S."/>
            <person name="Aguilar-Pontes M.V."/>
            <person name="Robinson A.J."/>
            <person name="Andreopoulos B."/>
            <person name="LaButti K."/>
            <person name="Kuo A."/>
            <person name="Mondo S."/>
            <person name="Riley R."/>
            <person name="Otillar R."/>
            <person name="Haridas S."/>
            <person name="Lipzen A."/>
            <person name="Grimwood J."/>
            <person name="Schmutz J."/>
            <person name="Clum A."/>
            <person name="Reid I.D."/>
            <person name="Moisan M.C."/>
            <person name="Butler G."/>
            <person name="Nguyen T.T.M."/>
            <person name="Dewar K."/>
            <person name="Conant G."/>
            <person name="Drula E."/>
            <person name="Henrissat B."/>
            <person name="Hansel C."/>
            <person name="Singer S."/>
            <person name="Hutchinson M.I."/>
            <person name="de Vries R.P."/>
            <person name="Natvig D.O."/>
            <person name="Powell A.J."/>
            <person name="Tsang A."/>
            <person name="Grigoriev I.V."/>
        </authorList>
    </citation>
    <scope>NUCLEOTIDE SEQUENCE [LARGE SCALE GENOMIC DNA]</scope>
    <source>
        <strain evidence="1 2">ATCC 24622</strain>
    </source>
</reference>
<organism evidence="1 2">
    <name type="scientific">Phialemonium thermophilum</name>
    <dbReference type="NCBI Taxonomy" id="223376"/>
    <lineage>
        <taxon>Eukaryota</taxon>
        <taxon>Fungi</taxon>
        <taxon>Dikarya</taxon>
        <taxon>Ascomycota</taxon>
        <taxon>Pezizomycotina</taxon>
        <taxon>Sordariomycetes</taxon>
        <taxon>Sordariomycetidae</taxon>
        <taxon>Cephalothecales</taxon>
        <taxon>Cephalothecaceae</taxon>
        <taxon>Phialemonium</taxon>
    </lineage>
</organism>
<evidence type="ECO:0000313" key="1">
    <source>
        <dbReference type="EMBL" id="KAL1855751.1"/>
    </source>
</evidence>
<dbReference type="EMBL" id="JAZHXJ010000619">
    <property type="protein sequence ID" value="KAL1855751.1"/>
    <property type="molecule type" value="Genomic_DNA"/>
</dbReference>
<evidence type="ECO:0000313" key="2">
    <source>
        <dbReference type="Proteomes" id="UP001586593"/>
    </source>
</evidence>
<sequence>MGRGTSRDGKRDVSGRIKRAKTWLGDAQSWYGRFPYSERAPRLFCLPCSIGSCHGHHDIISAAGESASPRIGQEKGASFFPIIDEAPRQRQRIMGAPPDCTWTAK</sequence>